<evidence type="ECO:0000313" key="3">
    <source>
        <dbReference type="WBParaSite" id="ALUE_0000669401-mRNA-1"/>
    </source>
</evidence>
<dbReference type="AlphaFoldDB" id="A0A0M3HUZ8"/>
<evidence type="ECO:0000256" key="1">
    <source>
        <dbReference type="SAM" id="MobiDB-lite"/>
    </source>
</evidence>
<accession>A0A0M3HUZ8</accession>
<dbReference type="WBParaSite" id="ALUE_0000669401-mRNA-1">
    <property type="protein sequence ID" value="ALUE_0000669401-mRNA-1"/>
    <property type="gene ID" value="ALUE_0000669401"/>
</dbReference>
<reference evidence="3" key="1">
    <citation type="submission" date="2017-02" db="UniProtKB">
        <authorList>
            <consortium name="WormBaseParasite"/>
        </authorList>
    </citation>
    <scope>IDENTIFICATION</scope>
</reference>
<sequence length="71" mass="7495">MQVTGRQMVVDGVRGGVLLGAWRRRPSVQTKRGVDKVSLGEPGGSWSYNEGRTAQGREAAGKSPRIATVAG</sequence>
<proteinExistence type="predicted"/>
<protein>
    <submittedName>
        <fullName evidence="3">Uncharacterized protein</fullName>
    </submittedName>
</protein>
<organism evidence="2 3">
    <name type="scientific">Ascaris lumbricoides</name>
    <name type="common">Giant roundworm</name>
    <dbReference type="NCBI Taxonomy" id="6252"/>
    <lineage>
        <taxon>Eukaryota</taxon>
        <taxon>Metazoa</taxon>
        <taxon>Ecdysozoa</taxon>
        <taxon>Nematoda</taxon>
        <taxon>Chromadorea</taxon>
        <taxon>Rhabditida</taxon>
        <taxon>Spirurina</taxon>
        <taxon>Ascaridomorpha</taxon>
        <taxon>Ascaridoidea</taxon>
        <taxon>Ascarididae</taxon>
        <taxon>Ascaris</taxon>
    </lineage>
</organism>
<name>A0A0M3HUZ8_ASCLU</name>
<feature type="region of interest" description="Disordered" evidence="1">
    <location>
        <begin position="29"/>
        <end position="71"/>
    </location>
</feature>
<dbReference type="Proteomes" id="UP000036681">
    <property type="component" value="Unplaced"/>
</dbReference>
<keyword evidence="2" id="KW-1185">Reference proteome</keyword>
<evidence type="ECO:0000313" key="2">
    <source>
        <dbReference type="Proteomes" id="UP000036681"/>
    </source>
</evidence>